<evidence type="ECO:0000256" key="2">
    <source>
        <dbReference type="SAM" id="Phobius"/>
    </source>
</evidence>
<organism evidence="3 4">
    <name type="scientific">Polymorphospora lycopeni</name>
    <dbReference type="NCBI Taxonomy" id="3140240"/>
    <lineage>
        <taxon>Bacteria</taxon>
        <taxon>Bacillati</taxon>
        <taxon>Actinomycetota</taxon>
        <taxon>Actinomycetes</taxon>
        <taxon>Micromonosporales</taxon>
        <taxon>Micromonosporaceae</taxon>
        <taxon>Polymorphospora</taxon>
    </lineage>
</organism>
<proteinExistence type="predicted"/>
<accession>A0ABV5CJ32</accession>
<comment type="caution">
    <text evidence="3">The sequence shown here is derived from an EMBL/GenBank/DDBJ whole genome shotgun (WGS) entry which is preliminary data.</text>
</comment>
<dbReference type="Proteomes" id="UP001582793">
    <property type="component" value="Unassembled WGS sequence"/>
</dbReference>
<sequence>MTDDAPASGRADPTPGGPGGRAADPSAAKTVPTGPDEPGERPHRRRRLWIAIAAGVFGTLVLVGCVGAAGLAVVLGRTADEVERVTHGRDRVQTACLELETRLNRLSPPGAAPTPQRRATAIRDENAAVRPFLVELDELRQRHDGGDLDDLDDDDDDDRSGWEQGWLRLVDARVAYADALDRQAASGDPAFFIAPRTGEGRPVVDRLVEGPPSCAGTVRRLAAPDL</sequence>
<feature type="region of interest" description="Disordered" evidence="1">
    <location>
        <begin position="1"/>
        <end position="42"/>
    </location>
</feature>
<keyword evidence="4" id="KW-1185">Reference proteome</keyword>
<dbReference type="EMBL" id="JBCGDC010000005">
    <property type="protein sequence ID" value="MFB6392009.1"/>
    <property type="molecule type" value="Genomic_DNA"/>
</dbReference>
<evidence type="ECO:0000256" key="1">
    <source>
        <dbReference type="SAM" id="MobiDB-lite"/>
    </source>
</evidence>
<protein>
    <submittedName>
        <fullName evidence="3">Uncharacterized protein</fullName>
    </submittedName>
</protein>
<feature type="transmembrane region" description="Helical" evidence="2">
    <location>
        <begin position="48"/>
        <end position="75"/>
    </location>
</feature>
<gene>
    <name evidence="3" type="ORF">AAFH96_02665</name>
</gene>
<evidence type="ECO:0000313" key="4">
    <source>
        <dbReference type="Proteomes" id="UP001582793"/>
    </source>
</evidence>
<reference evidence="3 4" key="1">
    <citation type="submission" date="2024-04" db="EMBL/GenBank/DDBJ databases">
        <title>Polymorphospora sp. isolated from Baiyangdian Lake in Xiong'an New Area.</title>
        <authorList>
            <person name="Zhang X."/>
            <person name="Liu J."/>
        </authorList>
    </citation>
    <scope>NUCLEOTIDE SEQUENCE [LARGE SCALE GENOMIC DNA]</scope>
    <source>
        <strain evidence="3 4">2-325</strain>
    </source>
</reference>
<dbReference type="RefSeq" id="WP_375732884.1">
    <property type="nucleotide sequence ID" value="NZ_JBCGDC010000005.1"/>
</dbReference>
<keyword evidence="2" id="KW-0812">Transmembrane</keyword>
<keyword evidence="2" id="KW-1133">Transmembrane helix</keyword>
<name>A0ABV5CJ32_9ACTN</name>
<keyword evidence="2" id="KW-0472">Membrane</keyword>
<evidence type="ECO:0000313" key="3">
    <source>
        <dbReference type="EMBL" id="MFB6392009.1"/>
    </source>
</evidence>